<dbReference type="SUPFAM" id="SSF82866">
    <property type="entry name" value="Multidrug efflux transporter AcrB transmembrane domain"/>
    <property type="match status" value="2"/>
</dbReference>
<sequence length="1060" mass="114298">MSGFSIRNPYLIVVLCLVVMILGSVSVGGMAVDMFPPVDLPVVAVATFYSGMPPQQIETNITYHLERQFTLAGGIDHMESRSLPGVSLIKVYFRSGTDADADAATISSLAMSDLRDMPPGTYPPIVLKQDASSIPVALVPLSGSGLNESKLKDVGQNFVRNQLASVAGASVTQPFGGRWRQIMLYADPNKLEANQLSPMDVVRSVNDANVVLPAGDVQIGRYDYNIYTNSMLQGMSDIEQVPLKMVGQSPVRVGDVATPQDSFGLQYNIVRVDGQRAVYLPIFKQGSDSNTIAIVNGVREKLAHLVDVPASLQTRVVFDQSRFVKTAITTLLHEGGVGLFLTCLMILIFLGSMRATIAVFFSIPLSLLTTFLVLKLLGGSVNSMVLGGLALALSRLIDNSVVVLENIFRHLEEGEDPVIAAEQGGKEVALPVLAGTLTTVVVFFPVTMLFGVSRFLFSALALAVVISLFASYFVALTVVPLFCARFIKSAHGDVVHEDAEMEQAYAADPEAAKHHTGLWSRFNAAFTRSFDQLLHRYDALVARVLQAPKATLSIFGVVFVLGMCLFPLLGLSFFPRTDAGQFVVSFKAPSGTKLEATEQEAAHLEQIVRRIVPPRDLGMTVTNIGVDPGFSALFSPNAAMHTGFTQVALSPEHVSSSFQYIDEVKAAIARELPELQTFYSSGSLVDGVLNMGAPAPIDVRVEGNDTNADFALASKLAAQIRGVRGVADVYIPQDIDYPSLRIAIDRTRAAELGLAEKEVVSNLITALTSNQMIAPSIWIDPKSGNNYFLTVMYPEGQVKSLEDLKAIPLHGEHIAQPTRLDMVATIQQFNAPTEMDHTQIRRVMDIYVRPQSEDLGRISSAIRRIVEGSHPPHGIDVVLTGSVASMNASFRSFAIGLTLSVLLLYLILVAQFRSFKDPFIILLALPPGILGALLALLLWHTTLNVMSLMGVVMLAGIALSNSILIVEFAHTLLHRGLSVREAITTSCRVRLRPILMTSLATLIGLMPMALKLGEGSEAYAPLAQALIGGLTVSVALTVFLVPAGFYLAYSGRCLASDAGQ</sequence>
<feature type="transmembrane region" description="Helical" evidence="1">
    <location>
        <begin position="552"/>
        <end position="574"/>
    </location>
</feature>
<dbReference type="Gene3D" id="3.30.2090.10">
    <property type="entry name" value="Multidrug efflux transporter AcrB TolC docking domain, DN and DC subdomains"/>
    <property type="match status" value="2"/>
</dbReference>
<evidence type="ECO:0000256" key="1">
    <source>
        <dbReference type="SAM" id="Phobius"/>
    </source>
</evidence>
<reference evidence="2 3" key="1">
    <citation type="submission" date="2016-10" db="EMBL/GenBank/DDBJ databases">
        <authorList>
            <person name="de Groot N.N."/>
        </authorList>
    </citation>
    <scope>NUCLEOTIDE SEQUENCE [LARGE SCALE GENOMIC DNA]</scope>
    <source>
        <strain evidence="2 3">DSM 22489</strain>
    </source>
</reference>
<dbReference type="Pfam" id="PF00873">
    <property type="entry name" value="ACR_tran"/>
    <property type="match status" value="1"/>
</dbReference>
<dbReference type="RefSeq" id="WP_103933371.1">
    <property type="nucleotide sequence ID" value="NZ_FNVA01000004.1"/>
</dbReference>
<evidence type="ECO:0000313" key="2">
    <source>
        <dbReference type="EMBL" id="SEG31501.1"/>
    </source>
</evidence>
<keyword evidence="1" id="KW-0472">Membrane</keyword>
<dbReference type="Gene3D" id="3.30.70.1320">
    <property type="entry name" value="Multidrug efflux transporter AcrB pore domain like"/>
    <property type="match status" value="1"/>
</dbReference>
<feature type="transmembrane region" description="Helical" evidence="1">
    <location>
        <begin position="331"/>
        <end position="350"/>
    </location>
</feature>
<feature type="transmembrane region" description="Helical" evidence="1">
    <location>
        <begin position="919"/>
        <end position="939"/>
    </location>
</feature>
<feature type="transmembrane region" description="Helical" evidence="1">
    <location>
        <begin position="945"/>
        <end position="970"/>
    </location>
</feature>
<feature type="transmembrane region" description="Helical" evidence="1">
    <location>
        <begin position="991"/>
        <end position="1010"/>
    </location>
</feature>
<feature type="transmembrane region" description="Helical" evidence="1">
    <location>
        <begin position="1022"/>
        <end position="1049"/>
    </location>
</feature>
<dbReference type="SUPFAM" id="SSF82693">
    <property type="entry name" value="Multidrug efflux transporter AcrB pore domain, PN1, PN2, PC1 and PC2 subdomains"/>
    <property type="match status" value="2"/>
</dbReference>
<accession>A0A1H5Z597</accession>
<feature type="transmembrane region" description="Helical" evidence="1">
    <location>
        <begin position="357"/>
        <end position="378"/>
    </location>
</feature>
<dbReference type="GO" id="GO:0042910">
    <property type="term" value="F:xenobiotic transmembrane transporter activity"/>
    <property type="evidence" value="ECO:0007669"/>
    <property type="project" value="TreeGrafter"/>
</dbReference>
<feature type="transmembrane region" description="Helical" evidence="1">
    <location>
        <begin position="428"/>
        <end position="450"/>
    </location>
</feature>
<dbReference type="InterPro" id="IPR027463">
    <property type="entry name" value="AcrB_DN_DC_subdom"/>
</dbReference>
<dbReference type="SUPFAM" id="SSF82714">
    <property type="entry name" value="Multidrug efflux transporter AcrB TolC docking domain, DN and DC subdomains"/>
    <property type="match status" value="2"/>
</dbReference>
<dbReference type="PANTHER" id="PTHR32063">
    <property type="match status" value="1"/>
</dbReference>
<keyword evidence="1" id="KW-0812">Transmembrane</keyword>
<gene>
    <name evidence="2" type="ORF">SAMN05421819_2464</name>
</gene>
<dbReference type="GO" id="GO:0005886">
    <property type="term" value="C:plasma membrane"/>
    <property type="evidence" value="ECO:0007669"/>
    <property type="project" value="TreeGrafter"/>
</dbReference>
<dbReference type="PANTHER" id="PTHR32063:SF8">
    <property type="entry name" value="CATION EFFLUX PROTEIN"/>
    <property type="match status" value="1"/>
</dbReference>
<dbReference type="EMBL" id="FNVA01000004">
    <property type="protein sequence ID" value="SEG31501.1"/>
    <property type="molecule type" value="Genomic_DNA"/>
</dbReference>
<dbReference type="OrthoDB" id="9757876at2"/>
<proteinExistence type="predicted"/>
<dbReference type="InterPro" id="IPR001036">
    <property type="entry name" value="Acrflvin-R"/>
</dbReference>
<dbReference type="PRINTS" id="PR00702">
    <property type="entry name" value="ACRIFLAVINRP"/>
</dbReference>
<feature type="transmembrane region" description="Helical" evidence="1">
    <location>
        <begin position="456"/>
        <end position="482"/>
    </location>
</feature>
<protein>
    <submittedName>
        <fullName evidence="2">Multidrug efflux pump subunit AcrB</fullName>
    </submittedName>
</protein>
<organism evidence="2 3">
    <name type="scientific">Bryocella elongata</name>
    <dbReference type="NCBI Taxonomy" id="863522"/>
    <lineage>
        <taxon>Bacteria</taxon>
        <taxon>Pseudomonadati</taxon>
        <taxon>Acidobacteriota</taxon>
        <taxon>Terriglobia</taxon>
        <taxon>Terriglobales</taxon>
        <taxon>Acidobacteriaceae</taxon>
        <taxon>Bryocella</taxon>
    </lineage>
</organism>
<keyword evidence="1" id="KW-1133">Transmembrane helix</keyword>
<dbReference type="Gene3D" id="3.30.70.1440">
    <property type="entry name" value="Multidrug efflux transporter AcrB pore domain"/>
    <property type="match status" value="1"/>
</dbReference>
<dbReference type="Gene3D" id="1.20.1640.10">
    <property type="entry name" value="Multidrug efflux transporter AcrB transmembrane domain"/>
    <property type="match status" value="2"/>
</dbReference>
<dbReference type="Proteomes" id="UP000236728">
    <property type="component" value="Unassembled WGS sequence"/>
</dbReference>
<dbReference type="AlphaFoldDB" id="A0A1H5Z597"/>
<feature type="transmembrane region" description="Helical" evidence="1">
    <location>
        <begin position="893"/>
        <end position="912"/>
    </location>
</feature>
<dbReference type="Gene3D" id="3.30.70.1430">
    <property type="entry name" value="Multidrug efflux transporter AcrB pore domain"/>
    <property type="match status" value="2"/>
</dbReference>
<evidence type="ECO:0000313" key="3">
    <source>
        <dbReference type="Proteomes" id="UP000236728"/>
    </source>
</evidence>
<keyword evidence="3" id="KW-1185">Reference proteome</keyword>
<name>A0A1H5Z597_9BACT</name>